<dbReference type="InterPro" id="IPR004183">
    <property type="entry name" value="Xdiol_dOase_suB"/>
</dbReference>
<reference evidence="7 8" key="1">
    <citation type="submission" date="2016-10" db="EMBL/GenBank/DDBJ databases">
        <authorList>
            <person name="de Groot N.N."/>
        </authorList>
    </citation>
    <scope>NUCLEOTIDE SEQUENCE [LARGE SCALE GENOMIC DNA]</scope>
    <source>
        <strain evidence="7 8">DSM 15123</strain>
    </source>
</reference>
<organism evidence="7 8">
    <name type="scientific">Brachymonas denitrificans DSM 15123</name>
    <dbReference type="NCBI Taxonomy" id="1121117"/>
    <lineage>
        <taxon>Bacteria</taxon>
        <taxon>Pseudomonadati</taxon>
        <taxon>Pseudomonadota</taxon>
        <taxon>Betaproteobacteria</taxon>
        <taxon>Burkholderiales</taxon>
        <taxon>Comamonadaceae</taxon>
        <taxon>Brachymonas</taxon>
    </lineage>
</organism>
<dbReference type="EMBL" id="FOCW01000001">
    <property type="protein sequence ID" value="SEN24738.1"/>
    <property type="molecule type" value="Genomic_DNA"/>
</dbReference>
<name>A0A1H8F177_9BURK</name>
<dbReference type="OrthoDB" id="9790889at2"/>
<gene>
    <name evidence="7" type="ORF">SAMN02745977_00868</name>
</gene>
<dbReference type="RefSeq" id="WP_091814269.1">
    <property type="nucleotide sequence ID" value="NZ_FOCW01000001.1"/>
</dbReference>
<dbReference type="STRING" id="1121117.SAMN02745977_00868"/>
<accession>A0A1H8F177</accession>
<keyword evidence="3" id="KW-0479">Metal-binding</keyword>
<dbReference type="PANTHER" id="PTHR30096:SF0">
    <property type="entry name" value="4,5-DOPA DIOXYGENASE EXTRADIOL-LIKE PROTEIN"/>
    <property type="match status" value="1"/>
</dbReference>
<keyword evidence="7" id="KW-0223">Dioxygenase</keyword>
<dbReference type="AlphaFoldDB" id="A0A1H8F177"/>
<keyword evidence="4" id="KW-0862">Zinc</keyword>
<dbReference type="PANTHER" id="PTHR30096">
    <property type="entry name" value="4,5-DOPA DIOXYGENASE EXTRADIOL-LIKE PROTEIN"/>
    <property type="match status" value="1"/>
</dbReference>
<dbReference type="GO" id="GO:0016702">
    <property type="term" value="F:oxidoreductase activity, acting on single donors with incorporation of molecular oxygen, incorporation of two atoms of oxygen"/>
    <property type="evidence" value="ECO:0007669"/>
    <property type="project" value="UniProtKB-ARBA"/>
</dbReference>
<feature type="domain" description="Extradiol ring-cleavage dioxygenase class III enzyme subunit B" evidence="6">
    <location>
        <begin position="16"/>
        <end position="245"/>
    </location>
</feature>
<keyword evidence="5" id="KW-0560">Oxidoreductase</keyword>
<evidence type="ECO:0000313" key="8">
    <source>
        <dbReference type="Proteomes" id="UP000199531"/>
    </source>
</evidence>
<proteinExistence type="inferred from homology"/>
<dbReference type="PIRSF" id="PIRSF006157">
    <property type="entry name" value="Doxgns_DODA"/>
    <property type="match status" value="1"/>
</dbReference>
<dbReference type="SUPFAM" id="SSF53213">
    <property type="entry name" value="LigB-like"/>
    <property type="match status" value="1"/>
</dbReference>
<evidence type="ECO:0000256" key="4">
    <source>
        <dbReference type="ARBA" id="ARBA00022833"/>
    </source>
</evidence>
<protein>
    <submittedName>
        <fullName evidence="7">Aromatic ring-opening dioxygenase, catalytic subunit, LigB family</fullName>
    </submittedName>
</protein>
<dbReference type="CDD" id="cd07363">
    <property type="entry name" value="45_DOPA_Dioxygenase"/>
    <property type="match status" value="1"/>
</dbReference>
<dbReference type="Pfam" id="PF02900">
    <property type="entry name" value="LigB"/>
    <property type="match status" value="1"/>
</dbReference>
<dbReference type="GO" id="GO:0008270">
    <property type="term" value="F:zinc ion binding"/>
    <property type="evidence" value="ECO:0007669"/>
    <property type="project" value="InterPro"/>
</dbReference>
<evidence type="ECO:0000256" key="3">
    <source>
        <dbReference type="ARBA" id="ARBA00022723"/>
    </source>
</evidence>
<dbReference type="Proteomes" id="UP000199531">
    <property type="component" value="Unassembled WGS sequence"/>
</dbReference>
<comment type="cofactor">
    <cofactor evidence="1">
        <name>Zn(2+)</name>
        <dbReference type="ChEBI" id="CHEBI:29105"/>
    </cofactor>
</comment>
<keyword evidence="8" id="KW-1185">Reference proteome</keyword>
<sequence>MSDSSRVPQDTAVFPALFISHGSPMFALEPGQAGAALRALGQALPRPRAVLVLSPHWMTRTLQVGAHPQPHTIHDFGGFPDALYALQYPAPGASREMVDELVELLASRNVPVQLEPEGGLDHGVWVPLMHLYPEADVSVLHLSFPSSLTPETAHALGTLLAPLRQQGVFIVGSGSLTHNLRDFFGGSGDTQYVAAFAQWIAETLQHGHTAALLDYRAQAPFAERSHPTDEHLLPLMFAWGAAEGATAGPAFRLPGEQVGSLQMDSYLFGASEGLRNALAGIAR</sequence>
<evidence type="ECO:0000256" key="1">
    <source>
        <dbReference type="ARBA" id="ARBA00001947"/>
    </source>
</evidence>
<evidence type="ECO:0000256" key="5">
    <source>
        <dbReference type="ARBA" id="ARBA00023002"/>
    </source>
</evidence>
<comment type="similarity">
    <text evidence="2">Belongs to the DODA-type extradiol aromatic ring-opening dioxygenase family.</text>
</comment>
<dbReference type="Gene3D" id="3.40.830.10">
    <property type="entry name" value="LigB-like"/>
    <property type="match status" value="1"/>
</dbReference>
<evidence type="ECO:0000313" key="7">
    <source>
        <dbReference type="EMBL" id="SEN24738.1"/>
    </source>
</evidence>
<dbReference type="GO" id="GO:0008198">
    <property type="term" value="F:ferrous iron binding"/>
    <property type="evidence" value="ECO:0007669"/>
    <property type="project" value="InterPro"/>
</dbReference>
<dbReference type="InterPro" id="IPR014436">
    <property type="entry name" value="Extradiol_dOase_DODA"/>
</dbReference>
<evidence type="ECO:0000259" key="6">
    <source>
        <dbReference type="Pfam" id="PF02900"/>
    </source>
</evidence>
<evidence type="ECO:0000256" key="2">
    <source>
        <dbReference type="ARBA" id="ARBA00007581"/>
    </source>
</evidence>